<dbReference type="EMBL" id="BQNB010010754">
    <property type="protein sequence ID" value="GJS81526.1"/>
    <property type="molecule type" value="Genomic_DNA"/>
</dbReference>
<evidence type="ECO:0000313" key="1">
    <source>
        <dbReference type="EMBL" id="GJS81526.1"/>
    </source>
</evidence>
<evidence type="ECO:0000313" key="2">
    <source>
        <dbReference type="Proteomes" id="UP001151760"/>
    </source>
</evidence>
<keyword evidence="1" id="KW-0808">Transferase</keyword>
<dbReference type="InterPro" id="IPR036691">
    <property type="entry name" value="Endo/exonu/phosph_ase_sf"/>
</dbReference>
<reference evidence="1" key="1">
    <citation type="journal article" date="2022" name="Int. J. Mol. Sci.">
        <title>Draft Genome of Tanacetum Coccineum: Genomic Comparison of Closely Related Tanacetum-Family Plants.</title>
        <authorList>
            <person name="Yamashiro T."/>
            <person name="Shiraishi A."/>
            <person name="Nakayama K."/>
            <person name="Satake H."/>
        </authorList>
    </citation>
    <scope>NUCLEOTIDE SEQUENCE</scope>
</reference>
<keyword evidence="1" id="KW-0548">Nucleotidyltransferase</keyword>
<protein>
    <submittedName>
        <fullName evidence="1">RNA-directed DNA polymerase, eukaryota, reverse transcriptase zinc-binding domain protein</fullName>
    </submittedName>
</protein>
<reference evidence="1" key="2">
    <citation type="submission" date="2022-01" db="EMBL/GenBank/DDBJ databases">
        <authorList>
            <person name="Yamashiro T."/>
            <person name="Shiraishi A."/>
            <person name="Satake H."/>
            <person name="Nakayama K."/>
        </authorList>
    </citation>
    <scope>NUCLEOTIDE SEQUENCE</scope>
</reference>
<proteinExistence type="predicted"/>
<dbReference type="Proteomes" id="UP001151760">
    <property type="component" value="Unassembled WGS sequence"/>
</dbReference>
<name>A0ABQ4YX32_9ASTR</name>
<comment type="caution">
    <text evidence="1">The sequence shown here is derived from an EMBL/GenBank/DDBJ whole genome shotgun (WGS) entry which is preliminary data.</text>
</comment>
<dbReference type="PANTHER" id="PTHR33710:SF64">
    <property type="entry name" value="ENDONUCLEASE_EXONUCLEASE_PHOSPHATASE DOMAIN-CONTAINING PROTEIN"/>
    <property type="match status" value="1"/>
</dbReference>
<dbReference type="GO" id="GO:0003964">
    <property type="term" value="F:RNA-directed DNA polymerase activity"/>
    <property type="evidence" value="ECO:0007669"/>
    <property type="project" value="UniProtKB-KW"/>
</dbReference>
<accession>A0ABQ4YX32</accession>
<keyword evidence="2" id="KW-1185">Reference proteome</keyword>
<gene>
    <name evidence="1" type="ORF">Tco_0748067</name>
</gene>
<organism evidence="1 2">
    <name type="scientific">Tanacetum coccineum</name>
    <dbReference type="NCBI Taxonomy" id="301880"/>
    <lineage>
        <taxon>Eukaryota</taxon>
        <taxon>Viridiplantae</taxon>
        <taxon>Streptophyta</taxon>
        <taxon>Embryophyta</taxon>
        <taxon>Tracheophyta</taxon>
        <taxon>Spermatophyta</taxon>
        <taxon>Magnoliopsida</taxon>
        <taxon>eudicotyledons</taxon>
        <taxon>Gunneridae</taxon>
        <taxon>Pentapetalae</taxon>
        <taxon>asterids</taxon>
        <taxon>campanulids</taxon>
        <taxon>Asterales</taxon>
        <taxon>Asteraceae</taxon>
        <taxon>Asteroideae</taxon>
        <taxon>Anthemideae</taxon>
        <taxon>Anthemidinae</taxon>
        <taxon>Tanacetum</taxon>
    </lineage>
</organism>
<sequence>MFPTLPLFTSVTNGIEKLTVETSLTNANIRALVLDDQDLINVEDPSMVLLVKLNDVNSMNVNGMEKIEDSVDENSLADLNDLKETINELASNKIQHPISKENMDQEDDINKVSPEITVSSDLSRPPGFEHMKRTPNFLAKAILWNRIGDFMHQHAGKYIIFRDMNVVRNENKSSGSLFSQQDADSFNSFIDNSGLIDLPLGSLLFTWIKKAGTKLSKLNRFLISKEVAESLPDVCVTAIDYLWSDHNLILLHVSKSDFEPTHFKLFHSWRLCDSFDEVIKTELPKLEEHNFRRKLLSHEKFHLLKARIKQWLTETKTFDGVTKHDNLQLGVSKKPTQPELTLFGSGHSGQKSYLGQFGSTRLP</sequence>
<dbReference type="Gene3D" id="3.60.10.10">
    <property type="entry name" value="Endonuclease/exonuclease/phosphatase"/>
    <property type="match status" value="1"/>
</dbReference>
<dbReference type="PANTHER" id="PTHR33710">
    <property type="entry name" value="BNAC02G09200D PROTEIN"/>
    <property type="match status" value="1"/>
</dbReference>
<keyword evidence="1" id="KW-0695">RNA-directed DNA polymerase</keyword>
<dbReference type="SUPFAM" id="SSF56219">
    <property type="entry name" value="DNase I-like"/>
    <property type="match status" value="1"/>
</dbReference>